<evidence type="ECO:0000313" key="3">
    <source>
        <dbReference type="Proteomes" id="UP001519345"/>
    </source>
</evidence>
<keyword evidence="1" id="KW-0472">Membrane</keyword>
<feature type="transmembrane region" description="Helical" evidence="1">
    <location>
        <begin position="166"/>
        <end position="185"/>
    </location>
</feature>
<dbReference type="Proteomes" id="UP001519345">
    <property type="component" value="Unassembled WGS sequence"/>
</dbReference>
<keyword evidence="1" id="KW-0812">Transmembrane</keyword>
<dbReference type="InterPro" id="IPR014617">
    <property type="entry name" value="YphA_Bacsu"/>
</dbReference>
<name>A0ABS4II15_9BACI</name>
<proteinExistence type="predicted"/>
<feature type="transmembrane region" description="Helical" evidence="1">
    <location>
        <begin position="107"/>
        <end position="129"/>
    </location>
</feature>
<dbReference type="Pfam" id="PF24124">
    <property type="entry name" value="YphA"/>
    <property type="match status" value="1"/>
</dbReference>
<dbReference type="EMBL" id="JAGGKX010000007">
    <property type="protein sequence ID" value="MBP1969624.1"/>
    <property type="molecule type" value="Genomic_DNA"/>
</dbReference>
<feature type="transmembrane region" description="Helical" evidence="1">
    <location>
        <begin position="136"/>
        <end position="154"/>
    </location>
</feature>
<organism evidence="2 3">
    <name type="scientific">Virgibacillus natechei</name>
    <dbReference type="NCBI Taxonomy" id="1216297"/>
    <lineage>
        <taxon>Bacteria</taxon>
        <taxon>Bacillati</taxon>
        <taxon>Bacillota</taxon>
        <taxon>Bacilli</taxon>
        <taxon>Bacillales</taxon>
        <taxon>Bacillaceae</taxon>
        <taxon>Virgibacillus</taxon>
    </lineage>
</organism>
<accession>A0ABS4II15</accession>
<comment type="caution">
    <text evidence="2">The sequence shown here is derived from an EMBL/GenBank/DDBJ whole genome shotgun (WGS) entry which is preliminary data.</text>
</comment>
<reference evidence="2 3" key="1">
    <citation type="submission" date="2021-03" db="EMBL/GenBank/DDBJ databases">
        <title>Genomic Encyclopedia of Type Strains, Phase IV (KMG-IV): sequencing the most valuable type-strain genomes for metagenomic binning, comparative biology and taxonomic classification.</title>
        <authorList>
            <person name="Goeker M."/>
        </authorList>
    </citation>
    <scope>NUCLEOTIDE SEQUENCE [LARGE SCALE GENOMIC DNA]</scope>
    <source>
        <strain evidence="2 3">DSM 25609</strain>
    </source>
</reference>
<dbReference type="PIRSF" id="PIRSF036710">
    <property type="entry name" value="YphA_Bacsu"/>
    <property type="match status" value="1"/>
</dbReference>
<keyword evidence="3" id="KW-1185">Reference proteome</keyword>
<evidence type="ECO:0000256" key="1">
    <source>
        <dbReference type="SAM" id="Phobius"/>
    </source>
</evidence>
<gene>
    <name evidence="2" type="ORF">J2Z83_001731</name>
</gene>
<sequence length="208" mass="23299">MLMGSDAVMSGLLFYWFSWILWIVVTFFMEKSKNRTILACWILLSILSSDIYVVIGSYPVSIALLLMLTGSILLLLQSPHLIYHLSASFTIMIGYAAILLWEISSPILIILPRVILISFILGLVVILLAKGLYSQLGICLLGLSCGEIVHGLMLSSYGFNVSIGEMQFFDNVLFLLVIIVFVNGLHKGKYKLSSVLNNNKQSMRWQNE</sequence>
<keyword evidence="1" id="KW-1133">Transmembrane helix</keyword>
<protein>
    <submittedName>
        <fullName evidence="2">Uncharacterized protein</fullName>
    </submittedName>
</protein>
<feature type="transmembrane region" description="Helical" evidence="1">
    <location>
        <begin position="60"/>
        <end position="76"/>
    </location>
</feature>
<evidence type="ECO:0000313" key="2">
    <source>
        <dbReference type="EMBL" id="MBP1969624.1"/>
    </source>
</evidence>
<feature type="transmembrane region" description="Helical" evidence="1">
    <location>
        <begin position="81"/>
        <end position="101"/>
    </location>
</feature>
<feature type="transmembrane region" description="Helical" evidence="1">
    <location>
        <begin position="12"/>
        <end position="29"/>
    </location>
</feature>